<sequence length="125" mass="13407">MKPTLTATLLIAGVLSFCSENAIAAKNGIFVYGCTSDGKPARMRVVAPLKYKGAVEAGFRNMIRQKTSDWFLAQKKTVDLTEFEQALEVMMQSSGGKLPTQSPSAVARSVEIGKRAASLKLYCGG</sequence>
<evidence type="ECO:0000313" key="3">
    <source>
        <dbReference type="Proteomes" id="UP001055460"/>
    </source>
</evidence>
<proteinExistence type="predicted"/>
<protein>
    <submittedName>
        <fullName evidence="2">Uncharacterized protein</fullName>
    </submittedName>
</protein>
<accession>A0A9Q8YET6</accession>
<dbReference type="RefSeq" id="WP_060634941.1">
    <property type="nucleotide sequence ID" value="NZ_CP098809.1"/>
</dbReference>
<dbReference type="Proteomes" id="UP001055460">
    <property type="component" value="Plasmid pB"/>
</dbReference>
<reference evidence="2" key="1">
    <citation type="submission" date="2022-06" db="EMBL/GenBank/DDBJ databases">
        <title>Physiological and biochemical characterization and genomic elucidation of a strain of the genus Ensifer adhaerens M8 that combines arsenic oxidation and chromium reduction.</title>
        <authorList>
            <person name="Li X."/>
            <person name="Yu c."/>
        </authorList>
    </citation>
    <scope>NUCLEOTIDE SEQUENCE</scope>
    <source>
        <strain evidence="2">M8</strain>
        <plasmid evidence="2">pB</plasmid>
    </source>
</reference>
<name>A0A9Q8YET6_ENSAD</name>
<keyword evidence="1" id="KW-0732">Signal</keyword>
<feature type="signal peptide" evidence="1">
    <location>
        <begin position="1"/>
        <end position="24"/>
    </location>
</feature>
<organism evidence="2 3">
    <name type="scientific">Ensifer adhaerens</name>
    <name type="common">Sinorhizobium morelense</name>
    <dbReference type="NCBI Taxonomy" id="106592"/>
    <lineage>
        <taxon>Bacteria</taxon>
        <taxon>Pseudomonadati</taxon>
        <taxon>Pseudomonadota</taxon>
        <taxon>Alphaproteobacteria</taxon>
        <taxon>Hyphomicrobiales</taxon>
        <taxon>Rhizobiaceae</taxon>
        <taxon>Sinorhizobium/Ensifer group</taxon>
        <taxon>Ensifer</taxon>
    </lineage>
</organism>
<keyword evidence="2" id="KW-0614">Plasmid</keyword>
<evidence type="ECO:0000256" key="1">
    <source>
        <dbReference type="SAM" id="SignalP"/>
    </source>
</evidence>
<gene>
    <name evidence="2" type="ORF">NE863_29170</name>
</gene>
<dbReference type="AlphaFoldDB" id="A0A9Q8YET6"/>
<geneLocation type="plasmid" evidence="2 3">
    <name>pB</name>
</geneLocation>
<feature type="chain" id="PRO_5040369509" evidence="1">
    <location>
        <begin position="25"/>
        <end position="125"/>
    </location>
</feature>
<dbReference type="EMBL" id="CP098809">
    <property type="protein sequence ID" value="USJ27945.1"/>
    <property type="molecule type" value="Genomic_DNA"/>
</dbReference>
<evidence type="ECO:0000313" key="2">
    <source>
        <dbReference type="EMBL" id="USJ27945.1"/>
    </source>
</evidence>